<keyword evidence="9" id="KW-0575">Peroxidase</keyword>
<keyword evidence="3 7" id="KW-0479">Metal-binding</keyword>
<dbReference type="AlphaFoldDB" id="A0A1I2HWV4"/>
<dbReference type="Pfam" id="PF03150">
    <property type="entry name" value="CCP_MauG"/>
    <property type="match status" value="1"/>
</dbReference>
<keyword evidence="5" id="KW-0560">Oxidoreductase</keyword>
<evidence type="ECO:0000256" key="5">
    <source>
        <dbReference type="ARBA" id="ARBA00023002"/>
    </source>
</evidence>
<dbReference type="InterPro" id="IPR004852">
    <property type="entry name" value="Di-haem_cyt_c_peroxidsae"/>
</dbReference>
<organism evidence="9 10">
    <name type="scientific">Pedobacter antarcticus</name>
    <dbReference type="NCBI Taxonomy" id="34086"/>
    <lineage>
        <taxon>Bacteria</taxon>
        <taxon>Pseudomonadati</taxon>
        <taxon>Bacteroidota</taxon>
        <taxon>Sphingobacteriia</taxon>
        <taxon>Sphingobacteriales</taxon>
        <taxon>Sphingobacteriaceae</taxon>
        <taxon>Pedobacter</taxon>
    </lineage>
</organism>
<dbReference type="PROSITE" id="PS51007">
    <property type="entry name" value="CYTC"/>
    <property type="match status" value="2"/>
</dbReference>
<dbReference type="Gene3D" id="1.20.1420.20">
    <property type="entry name" value="M75 peptidase, HXXE motif"/>
    <property type="match status" value="1"/>
</dbReference>
<protein>
    <submittedName>
        <fullName evidence="9">Cytochrome c peroxidase</fullName>
    </submittedName>
</protein>
<sequence>MKVNKLKMLLVTALWITCLCIFSSLKTADQRIGLNHTIGIFKEGTAGFGQSLFELQAAVSVLNSQDTRTIANARAALTKSRLAYKRIEFFMDYFFESSGLIYNRPAKVEVDEPYMEYQEPSGFQVIEALLFDEDPAGHRKALLEQAELLISSAADLNSLLYSFNGKDEEILESVRLELVKVITLGITGYDAPELKTGISEAYQSIDIIKKVLTPYLSSAENTDGKLSLSLSSTLAYLKVHTNFDQFDRMEFLTIYALPLQEKLGNFIRERGLEANYKSILNYKASHIFSPDALPASAFNDVSAADLGKGKHADEMKVTLGKRLFAEKILSGNLKRSCISCHNPAKYFSDGLKTSLAFNEESFVKRNAPTLLYAGFQYAQFWDGRVKTLAGQIKDVIANPSEMNGEHKVIVASLKKNAGYQIAFQQSFPAAADPLNMNNLAEALAAYLSTLSPRNSAFDRYMAGDRSAMNKQQLNGFNLFMGKGQCGSCHFAPLFNGLIPPLYKRTEFEVLGTPANADFDRLVPDQDAGRFGFFPISYYQGAFKTPTVRNTAKTAPYMHNGAFEDLEKVVEFYNQGGGAGLRLEVPGQTLSAQPLNLSKKEVQEIVAFMESLTDNLNTVSTTLPQVH</sequence>
<gene>
    <name evidence="9" type="ORF">SAMN03003324_03397</name>
</gene>
<dbReference type="Proteomes" id="UP000183129">
    <property type="component" value="Unassembled WGS sequence"/>
</dbReference>
<keyword evidence="4" id="KW-0732">Signal</keyword>
<dbReference type="InterPro" id="IPR009056">
    <property type="entry name" value="Cyt_c-like_dom"/>
</dbReference>
<dbReference type="STRING" id="34086.SAMN04488084_11095"/>
<name>A0A1I2HWV4_9SPHI</name>
<dbReference type="EMBL" id="FONS01000010">
    <property type="protein sequence ID" value="SFF34312.1"/>
    <property type="molecule type" value="Genomic_DNA"/>
</dbReference>
<accession>A0A1I2HWV4</accession>
<dbReference type="GO" id="GO:0004130">
    <property type="term" value="F:cytochrome-c peroxidase activity"/>
    <property type="evidence" value="ECO:0007669"/>
    <property type="project" value="TreeGrafter"/>
</dbReference>
<dbReference type="GO" id="GO:0009055">
    <property type="term" value="F:electron transfer activity"/>
    <property type="evidence" value="ECO:0007669"/>
    <property type="project" value="InterPro"/>
</dbReference>
<dbReference type="SUPFAM" id="SSF46626">
    <property type="entry name" value="Cytochrome c"/>
    <property type="match status" value="2"/>
</dbReference>
<proteinExistence type="predicted"/>
<feature type="domain" description="Cytochrome c" evidence="8">
    <location>
        <begin position="470"/>
        <end position="612"/>
    </location>
</feature>
<keyword evidence="6 7" id="KW-0408">Iron</keyword>
<keyword evidence="2 7" id="KW-0349">Heme</keyword>
<dbReference type="GO" id="GO:0020037">
    <property type="term" value="F:heme binding"/>
    <property type="evidence" value="ECO:0007669"/>
    <property type="project" value="InterPro"/>
</dbReference>
<evidence type="ECO:0000256" key="2">
    <source>
        <dbReference type="ARBA" id="ARBA00022617"/>
    </source>
</evidence>
<dbReference type="InterPro" id="IPR038352">
    <property type="entry name" value="Imelysin_sf"/>
</dbReference>
<dbReference type="InterPro" id="IPR051395">
    <property type="entry name" value="Cytochrome_c_Peroxidase/MauG"/>
</dbReference>
<evidence type="ECO:0000256" key="6">
    <source>
        <dbReference type="ARBA" id="ARBA00023004"/>
    </source>
</evidence>
<evidence type="ECO:0000256" key="4">
    <source>
        <dbReference type="ARBA" id="ARBA00022729"/>
    </source>
</evidence>
<dbReference type="InterPro" id="IPR036909">
    <property type="entry name" value="Cyt_c-like_dom_sf"/>
</dbReference>
<feature type="domain" description="Cytochrome c" evidence="8">
    <location>
        <begin position="315"/>
        <end position="451"/>
    </location>
</feature>
<dbReference type="Gene3D" id="1.10.760.10">
    <property type="entry name" value="Cytochrome c-like domain"/>
    <property type="match status" value="2"/>
</dbReference>
<reference evidence="9 10" key="1">
    <citation type="submission" date="2016-10" db="EMBL/GenBank/DDBJ databases">
        <authorList>
            <person name="de Groot N.N."/>
        </authorList>
    </citation>
    <scope>NUCLEOTIDE SEQUENCE [LARGE SCALE GENOMIC DNA]</scope>
    <source>
        <strain evidence="9 10">ATCC 51969</strain>
    </source>
</reference>
<evidence type="ECO:0000256" key="1">
    <source>
        <dbReference type="ARBA" id="ARBA00004196"/>
    </source>
</evidence>
<dbReference type="GO" id="GO:0046872">
    <property type="term" value="F:metal ion binding"/>
    <property type="evidence" value="ECO:0007669"/>
    <property type="project" value="UniProtKB-KW"/>
</dbReference>
<dbReference type="PANTHER" id="PTHR30600">
    <property type="entry name" value="CYTOCHROME C PEROXIDASE-RELATED"/>
    <property type="match status" value="1"/>
</dbReference>
<evidence type="ECO:0000259" key="8">
    <source>
        <dbReference type="PROSITE" id="PS51007"/>
    </source>
</evidence>
<dbReference type="RefSeq" id="WP_201771341.1">
    <property type="nucleotide sequence ID" value="NZ_FONS01000010.1"/>
</dbReference>
<dbReference type="PANTHER" id="PTHR30600:SF10">
    <property type="entry name" value="BLL6722 PROTEIN"/>
    <property type="match status" value="1"/>
</dbReference>
<comment type="subcellular location">
    <subcellularLocation>
        <location evidence="1">Cell envelope</location>
    </subcellularLocation>
</comment>
<evidence type="ECO:0000256" key="3">
    <source>
        <dbReference type="ARBA" id="ARBA00022723"/>
    </source>
</evidence>
<evidence type="ECO:0000313" key="10">
    <source>
        <dbReference type="Proteomes" id="UP000183129"/>
    </source>
</evidence>
<evidence type="ECO:0000313" key="9">
    <source>
        <dbReference type="EMBL" id="SFF34312.1"/>
    </source>
</evidence>
<evidence type="ECO:0000256" key="7">
    <source>
        <dbReference type="PROSITE-ProRule" id="PRU00433"/>
    </source>
</evidence>
<dbReference type="GO" id="GO:0030313">
    <property type="term" value="C:cell envelope"/>
    <property type="evidence" value="ECO:0007669"/>
    <property type="project" value="UniProtKB-SubCell"/>
</dbReference>